<dbReference type="InterPro" id="IPR036322">
    <property type="entry name" value="WD40_repeat_dom_sf"/>
</dbReference>
<dbReference type="InterPro" id="IPR015943">
    <property type="entry name" value="WD40/YVTN_repeat-like_dom_sf"/>
</dbReference>
<dbReference type="SUPFAM" id="SSF50978">
    <property type="entry name" value="WD40 repeat-like"/>
    <property type="match status" value="1"/>
</dbReference>
<evidence type="ECO:0000313" key="3">
    <source>
        <dbReference type="EMBL" id="KAH0557038.1"/>
    </source>
</evidence>
<comment type="caution">
    <text evidence="3">The sequence shown here is derived from an EMBL/GenBank/DDBJ whole genome shotgun (WGS) entry which is preliminary data.</text>
</comment>
<keyword evidence="1" id="KW-0853">WD repeat</keyword>
<dbReference type="GO" id="GO:0006406">
    <property type="term" value="P:mRNA export from nucleus"/>
    <property type="evidence" value="ECO:0007669"/>
    <property type="project" value="InterPro"/>
</dbReference>
<keyword evidence="4" id="KW-1185">Reference proteome</keyword>
<evidence type="ECO:0000256" key="1">
    <source>
        <dbReference type="ARBA" id="ARBA00022574"/>
    </source>
</evidence>
<dbReference type="PANTHER" id="PTHR22839:SF0">
    <property type="entry name" value="THO COMPLEX SUBUNIT 3"/>
    <property type="match status" value="1"/>
</dbReference>
<evidence type="ECO:0000313" key="4">
    <source>
        <dbReference type="Proteomes" id="UP000750711"/>
    </source>
</evidence>
<proteinExistence type="predicted"/>
<dbReference type="AlphaFoldDB" id="A0A9P8L9Z5"/>
<dbReference type="GO" id="GO:0000445">
    <property type="term" value="C:THO complex part of transcription export complex"/>
    <property type="evidence" value="ECO:0007669"/>
    <property type="project" value="TreeGrafter"/>
</dbReference>
<dbReference type="Gene3D" id="2.130.10.10">
    <property type="entry name" value="YVTN repeat-like/Quinoprotein amine dehydrogenase"/>
    <property type="match status" value="2"/>
</dbReference>
<gene>
    <name evidence="3" type="ORF">GP486_005171</name>
</gene>
<name>A0A9P8L9Z5_9PEZI</name>
<accession>A0A9P8L9Z5</accession>
<dbReference type="EMBL" id="JAGHQM010000933">
    <property type="protein sequence ID" value="KAH0557038.1"/>
    <property type="molecule type" value="Genomic_DNA"/>
</dbReference>
<organism evidence="3 4">
    <name type="scientific">Trichoglossum hirsutum</name>
    <dbReference type="NCBI Taxonomy" id="265104"/>
    <lineage>
        <taxon>Eukaryota</taxon>
        <taxon>Fungi</taxon>
        <taxon>Dikarya</taxon>
        <taxon>Ascomycota</taxon>
        <taxon>Pezizomycotina</taxon>
        <taxon>Geoglossomycetes</taxon>
        <taxon>Geoglossales</taxon>
        <taxon>Geoglossaceae</taxon>
        <taxon>Trichoglossum</taxon>
    </lineage>
</organism>
<dbReference type="Proteomes" id="UP000750711">
    <property type="component" value="Unassembled WGS sequence"/>
</dbReference>
<sequence length="495" mass="55054">MEENELHGLIGRERDPTALALGTNTSPSSLIFNTNKAIPLLAAAYEDGDLCLFDYEELKLLKILEANAQIVACSPDGLTLATGNSAGMVQLMESETLQLLYQVNAIDYGIRYIAFSTDNLCFLDIRGTQCNVWEPQVLSGLAIRDEMSTDAATFKPVIKGISDSELEITRIVLEDTGDYFFIGRSDGTVCIYDTEDGMQRRILYRHTYQIPVTSMDWGSRKNVIATADAASRFIVCALKRDNSTGWALSAKLMDKHANSAILDVLFDPTNDLLLVSASELNTVWSIAKKTQMSSREPDRNTSFTWMNHPLNEQHRILVAPNAATIVDWESSSTVVPSDLLQLPEGALLNPYQGVKNAISFSDGHLVAVELSELYGERSTTQMFVFKSENFSSEATGLALLNHQTIRKEVMHLIGAYGSKLIFLNRSCWICSIDVEQTECNSYVRHFPIPSDWQSQQRVLKMGVTGKGDILFVRMEEVAVIKHGLEFEESVMLDST</sequence>
<protein>
    <submittedName>
        <fullName evidence="3">Uncharacterized protein</fullName>
    </submittedName>
</protein>
<evidence type="ECO:0000256" key="2">
    <source>
        <dbReference type="ARBA" id="ARBA00022737"/>
    </source>
</evidence>
<reference evidence="3" key="1">
    <citation type="submission" date="2021-03" db="EMBL/GenBank/DDBJ databases">
        <title>Comparative genomics and phylogenomic investigation of the class Geoglossomycetes provide insights into ecological specialization and systematics.</title>
        <authorList>
            <person name="Melie T."/>
            <person name="Pirro S."/>
            <person name="Miller A.N."/>
            <person name="Quandt A."/>
        </authorList>
    </citation>
    <scope>NUCLEOTIDE SEQUENCE</scope>
    <source>
        <strain evidence="3">CAQ_001_2017</strain>
    </source>
</reference>
<dbReference type="InterPro" id="IPR040132">
    <property type="entry name" value="Tex1/THOC3"/>
</dbReference>
<dbReference type="PANTHER" id="PTHR22839">
    <property type="entry name" value="THO COMPLEX SUBUNIT 3 THO3"/>
    <property type="match status" value="1"/>
</dbReference>
<keyword evidence="2" id="KW-0677">Repeat</keyword>